<dbReference type="InterPro" id="IPR036388">
    <property type="entry name" value="WH-like_DNA-bd_sf"/>
</dbReference>
<evidence type="ECO:0000256" key="3">
    <source>
        <dbReference type="ARBA" id="ARBA00023163"/>
    </source>
</evidence>
<evidence type="ECO:0000259" key="6">
    <source>
        <dbReference type="PROSITE" id="PS51078"/>
    </source>
</evidence>
<dbReference type="FunFam" id="1.10.10.10:FF:000056">
    <property type="entry name" value="IclR family transcriptional regulator"/>
    <property type="match status" value="1"/>
</dbReference>
<dbReference type="PANTHER" id="PTHR30136">
    <property type="entry name" value="HELIX-TURN-HELIX TRANSCRIPTIONAL REGULATOR, ICLR FAMILY"/>
    <property type="match status" value="1"/>
</dbReference>
<evidence type="ECO:0000256" key="4">
    <source>
        <dbReference type="SAM" id="MobiDB-lite"/>
    </source>
</evidence>
<sequence length="330" mass="35075">MIPGVRVRDGSGAGDEQADSLRADSLRAEKSRAGNLKAVSLRADRLGADRRRADERAGDERASSQQTSSKQASDERAGAGVRSVHLALDVLEAIALSGDELGVTQIADRLAVTKGAVHRHLHTLVERGYLTRNPTTARYALGPKSRLLARFSPQTDLVQAADGPMRALRDRLGHTAVLSAMTPRGALVLATVAGASTIEIGVRPGSELPFHASAQGKVLLAFAPPPVKERVLARPLEAFTARTVVDRARVEAELARIVQQGYATAPEEVVVGINVMAAPVFDARDGCIGALAVVGSIRVLPEEPNPDTVTSLQGYARQLSRRLAQPRRVP</sequence>
<gene>
    <name evidence="7" type="ORF">GJ689_12595</name>
</gene>
<evidence type="ECO:0000313" key="8">
    <source>
        <dbReference type="Proteomes" id="UP000438991"/>
    </source>
</evidence>
<feature type="compositionally biased region" description="Basic and acidic residues" evidence="4">
    <location>
        <begin position="19"/>
        <end position="32"/>
    </location>
</feature>
<dbReference type="PROSITE" id="PS51078">
    <property type="entry name" value="ICLR_ED"/>
    <property type="match status" value="1"/>
</dbReference>
<evidence type="ECO:0000256" key="1">
    <source>
        <dbReference type="ARBA" id="ARBA00023015"/>
    </source>
</evidence>
<feature type="domain" description="IclR-ED" evidence="6">
    <location>
        <begin position="143"/>
        <end position="325"/>
    </location>
</feature>
<dbReference type="InterPro" id="IPR014757">
    <property type="entry name" value="Tscrpt_reg_IclR_C"/>
</dbReference>
<organism evidence="7 8">
    <name type="scientific">Rhodoplanes serenus</name>
    <dbReference type="NCBI Taxonomy" id="200615"/>
    <lineage>
        <taxon>Bacteria</taxon>
        <taxon>Pseudomonadati</taxon>
        <taxon>Pseudomonadota</taxon>
        <taxon>Alphaproteobacteria</taxon>
        <taxon>Hyphomicrobiales</taxon>
        <taxon>Nitrobacteraceae</taxon>
        <taxon>Rhodoplanes</taxon>
    </lineage>
</organism>
<dbReference type="SUPFAM" id="SSF55781">
    <property type="entry name" value="GAF domain-like"/>
    <property type="match status" value="1"/>
</dbReference>
<keyword evidence="1" id="KW-0805">Transcription regulation</keyword>
<feature type="domain" description="HTH iclR-type" evidence="5">
    <location>
        <begin position="81"/>
        <end position="143"/>
    </location>
</feature>
<protein>
    <submittedName>
        <fullName evidence="7">Helix-turn-helix domain-containing protein</fullName>
    </submittedName>
</protein>
<dbReference type="Gene3D" id="1.10.10.10">
    <property type="entry name" value="Winged helix-like DNA-binding domain superfamily/Winged helix DNA-binding domain"/>
    <property type="match status" value="1"/>
</dbReference>
<dbReference type="Gene3D" id="3.30.450.40">
    <property type="match status" value="1"/>
</dbReference>
<evidence type="ECO:0000313" key="7">
    <source>
        <dbReference type="EMBL" id="MTW17043.1"/>
    </source>
</evidence>
<reference evidence="7 8" key="1">
    <citation type="submission" date="2019-11" db="EMBL/GenBank/DDBJ databases">
        <title>Whole-genome sequence of Rhodoplanes serenus DSM 18633, type strain.</title>
        <authorList>
            <person name="Kyndt J.A."/>
            <person name="Meyer T.E."/>
        </authorList>
    </citation>
    <scope>NUCLEOTIDE SEQUENCE [LARGE SCALE GENOMIC DNA]</scope>
    <source>
        <strain evidence="7 8">DSM 18633</strain>
    </source>
</reference>
<dbReference type="GO" id="GO:0045892">
    <property type="term" value="P:negative regulation of DNA-templated transcription"/>
    <property type="evidence" value="ECO:0007669"/>
    <property type="project" value="TreeGrafter"/>
</dbReference>
<keyword evidence="2" id="KW-0238">DNA-binding</keyword>
<dbReference type="EMBL" id="WNKV01000008">
    <property type="protein sequence ID" value="MTW17043.1"/>
    <property type="molecule type" value="Genomic_DNA"/>
</dbReference>
<dbReference type="InterPro" id="IPR029016">
    <property type="entry name" value="GAF-like_dom_sf"/>
</dbReference>
<dbReference type="PROSITE" id="PS51077">
    <property type="entry name" value="HTH_ICLR"/>
    <property type="match status" value="1"/>
</dbReference>
<dbReference type="AlphaFoldDB" id="A0A9X5ATJ0"/>
<accession>A0A9X5ATJ0</accession>
<keyword evidence="3" id="KW-0804">Transcription</keyword>
<evidence type="ECO:0000259" key="5">
    <source>
        <dbReference type="PROSITE" id="PS51077"/>
    </source>
</evidence>
<dbReference type="InterPro" id="IPR011991">
    <property type="entry name" value="ArsR-like_HTH"/>
</dbReference>
<dbReference type="Proteomes" id="UP000438991">
    <property type="component" value="Unassembled WGS sequence"/>
</dbReference>
<dbReference type="Pfam" id="PF01614">
    <property type="entry name" value="IclR_C"/>
    <property type="match status" value="1"/>
</dbReference>
<dbReference type="InterPro" id="IPR005471">
    <property type="entry name" value="Tscrpt_reg_IclR_N"/>
</dbReference>
<dbReference type="SMART" id="SM00346">
    <property type="entry name" value="HTH_ICLR"/>
    <property type="match status" value="1"/>
</dbReference>
<dbReference type="InterPro" id="IPR050707">
    <property type="entry name" value="HTH_MetabolicPath_Reg"/>
</dbReference>
<evidence type="ECO:0000256" key="2">
    <source>
        <dbReference type="ARBA" id="ARBA00023125"/>
    </source>
</evidence>
<dbReference type="SUPFAM" id="SSF46785">
    <property type="entry name" value="Winged helix' DNA-binding domain"/>
    <property type="match status" value="1"/>
</dbReference>
<feature type="region of interest" description="Disordered" evidence="4">
    <location>
        <begin position="1"/>
        <end position="78"/>
    </location>
</feature>
<dbReference type="CDD" id="cd00090">
    <property type="entry name" value="HTH_ARSR"/>
    <property type="match status" value="1"/>
</dbReference>
<comment type="caution">
    <text evidence="7">The sequence shown here is derived from an EMBL/GenBank/DDBJ whole genome shotgun (WGS) entry which is preliminary data.</text>
</comment>
<dbReference type="GO" id="GO:0003677">
    <property type="term" value="F:DNA binding"/>
    <property type="evidence" value="ECO:0007669"/>
    <property type="project" value="UniProtKB-KW"/>
</dbReference>
<dbReference type="GO" id="GO:0003700">
    <property type="term" value="F:DNA-binding transcription factor activity"/>
    <property type="evidence" value="ECO:0007669"/>
    <property type="project" value="TreeGrafter"/>
</dbReference>
<dbReference type="InterPro" id="IPR036390">
    <property type="entry name" value="WH_DNA-bd_sf"/>
</dbReference>
<dbReference type="Pfam" id="PF09339">
    <property type="entry name" value="HTH_IclR"/>
    <property type="match status" value="1"/>
</dbReference>
<proteinExistence type="predicted"/>
<dbReference type="PANTHER" id="PTHR30136:SF8">
    <property type="entry name" value="TRANSCRIPTIONAL REGULATORY PROTEIN"/>
    <property type="match status" value="1"/>
</dbReference>
<name>A0A9X5ATJ0_9BRAD</name>
<feature type="compositionally biased region" description="Basic and acidic residues" evidence="4">
    <location>
        <begin position="42"/>
        <end position="62"/>
    </location>
</feature>